<evidence type="ECO:0000259" key="3">
    <source>
        <dbReference type="Pfam" id="PF25166"/>
    </source>
</evidence>
<dbReference type="InterPro" id="IPR057253">
    <property type="entry name" value="CoiA-like_N"/>
</dbReference>
<name>A0A372LDG3_9BACI</name>
<evidence type="ECO:0000259" key="2">
    <source>
        <dbReference type="Pfam" id="PF25164"/>
    </source>
</evidence>
<dbReference type="RefSeq" id="WP_117322303.1">
    <property type="nucleotide sequence ID" value="NZ_QVTD01000004.1"/>
</dbReference>
<dbReference type="InterPro" id="IPR021176">
    <property type="entry name" value="Competence-induced_CoiA"/>
</dbReference>
<evidence type="ECO:0000313" key="5">
    <source>
        <dbReference type="Proteomes" id="UP000262939"/>
    </source>
</evidence>
<protein>
    <recommendedName>
        <fullName evidence="6">Competence protein CoiA</fullName>
    </recommendedName>
</protein>
<proteinExistence type="predicted"/>
<comment type="caution">
    <text evidence="4">The sequence shown here is derived from an EMBL/GenBank/DDBJ whole genome shotgun (WGS) entry which is preliminary data.</text>
</comment>
<reference evidence="4 5" key="1">
    <citation type="submission" date="2018-08" db="EMBL/GenBank/DDBJ databases">
        <title>Bacillus chawlae sp. nov., Bacillus glennii sp. nov., and Bacillus saganii sp. nov. Isolated from the Vehicle Assembly Building at Kennedy Space Center where the Viking Spacecraft were Assembled.</title>
        <authorList>
            <person name="Seuylemezian A."/>
            <person name="Vaishampayan P."/>
        </authorList>
    </citation>
    <scope>NUCLEOTIDE SEQUENCE [LARGE SCALE GENOMIC DNA]</scope>
    <source>
        <strain evidence="4 5">V44-8</strain>
    </source>
</reference>
<gene>
    <name evidence="4" type="ORF">D0466_09315</name>
</gene>
<accession>A0A372LDG3</accession>
<dbReference type="AlphaFoldDB" id="A0A372LDG3"/>
<feature type="domain" description="Competence protein CoiA-like N-terminal" evidence="2">
    <location>
        <begin position="18"/>
        <end position="63"/>
    </location>
</feature>
<feature type="domain" description="Competence protein CoiA C-terminal" evidence="3">
    <location>
        <begin position="231"/>
        <end position="376"/>
    </location>
</feature>
<dbReference type="PIRSF" id="PIRSF007487">
    <property type="entry name" value="Competence-induced_CoiA_bac"/>
    <property type="match status" value="1"/>
</dbReference>
<dbReference type="Pfam" id="PF06054">
    <property type="entry name" value="CoiA_nuc"/>
    <property type="match status" value="1"/>
</dbReference>
<evidence type="ECO:0000259" key="1">
    <source>
        <dbReference type="Pfam" id="PF06054"/>
    </source>
</evidence>
<organism evidence="4 5">
    <name type="scientific">Peribacillus glennii</name>
    <dbReference type="NCBI Taxonomy" id="2303991"/>
    <lineage>
        <taxon>Bacteria</taxon>
        <taxon>Bacillati</taxon>
        <taxon>Bacillota</taxon>
        <taxon>Bacilli</taxon>
        <taxon>Bacillales</taxon>
        <taxon>Bacillaceae</taxon>
        <taxon>Peribacillus</taxon>
    </lineage>
</organism>
<feature type="domain" description="Competence protein CoiA nuclease-like" evidence="1">
    <location>
        <begin position="68"/>
        <end position="222"/>
    </location>
</feature>
<dbReference type="InterPro" id="IPR010330">
    <property type="entry name" value="CoiA_nuc"/>
</dbReference>
<dbReference type="InterPro" id="IPR057252">
    <property type="entry name" value="CoiA_C"/>
</dbReference>
<keyword evidence="5" id="KW-1185">Reference proteome</keyword>
<evidence type="ECO:0000313" key="4">
    <source>
        <dbReference type="EMBL" id="RFU64120.1"/>
    </source>
</evidence>
<dbReference type="OrthoDB" id="3784230at2"/>
<dbReference type="Pfam" id="PF25164">
    <property type="entry name" value="CoiA_N"/>
    <property type="match status" value="1"/>
</dbReference>
<dbReference type="Proteomes" id="UP000262939">
    <property type="component" value="Unassembled WGS sequence"/>
</dbReference>
<evidence type="ECO:0008006" key="6">
    <source>
        <dbReference type="Google" id="ProtNLM"/>
    </source>
</evidence>
<sequence length="396" mass="46145">MLTAKNHNGSLVTLFNIETKEKIIEMKKEGHYHCPCCENEVTIKAGKMKVPHFAHKRNSSCHAFSEPESEYHLLGKLNLYQWVSTQYPATLEAYIPEIKQRADILVMSGNKKYAIEFQCSSIPEEVFIQRTNSYLSAGIFPVWILGEKNINKLGQNEFSLRHFDWLFLSGSQESPSIVAYCPLKHRLAKLHKIIPFSPRTAFALHSHFPLSGLSFNDLFEMQSGVFPFLSRWREKRRAWSFHNGKSANWKDPFYRNLYINQLTPATLPPEIGIPVPGIHMVETAAIRWQSYIFTDTIYRKEEGRPVLMNEFIQAYRNRIDMGHIRLRVLPLISEKDCLFPLFGYVSFLLSTGYIEEREKGYFKVRKKVEIPRTVAQAVELEKNFYYVHQNLLQWGK</sequence>
<dbReference type="Pfam" id="PF25166">
    <property type="entry name" value="CoiA_C"/>
    <property type="match status" value="1"/>
</dbReference>
<dbReference type="EMBL" id="QVTD01000004">
    <property type="protein sequence ID" value="RFU64120.1"/>
    <property type="molecule type" value="Genomic_DNA"/>
</dbReference>